<organism evidence="1 2">
    <name type="scientific">Aduncisulcus paluster</name>
    <dbReference type="NCBI Taxonomy" id="2918883"/>
    <lineage>
        <taxon>Eukaryota</taxon>
        <taxon>Metamonada</taxon>
        <taxon>Carpediemonas-like organisms</taxon>
        <taxon>Aduncisulcus</taxon>
    </lineage>
</organism>
<sequence length="106" mass="11760">NAGIMQIFVGSNANVKQTISSLVNNVCMIREDVLAVGKMEVMVLVDSPRVQQTQVRSSVNVIPIGMVLLAQRIVQWMQRDGSVVVEEAVRMGHVRVLMDSRVRNVN</sequence>
<keyword evidence="2" id="KW-1185">Reference proteome</keyword>
<proteinExistence type="predicted"/>
<feature type="non-terminal residue" evidence="1">
    <location>
        <position position="1"/>
    </location>
</feature>
<protein>
    <submittedName>
        <fullName evidence="1">Uncharacterized protein</fullName>
    </submittedName>
</protein>
<accession>A0ABQ5JS56</accession>
<name>A0ABQ5JS56_9EUKA</name>
<comment type="caution">
    <text evidence="1">The sequence shown here is derived from an EMBL/GenBank/DDBJ whole genome shotgun (WGS) entry which is preliminary data.</text>
</comment>
<reference evidence="1" key="1">
    <citation type="submission" date="2022-03" db="EMBL/GenBank/DDBJ databases">
        <title>Draft genome sequence of Aduncisulcus paluster, a free-living microaerophilic Fornicata.</title>
        <authorList>
            <person name="Yuyama I."/>
            <person name="Kume K."/>
            <person name="Tamura T."/>
            <person name="Inagaki Y."/>
            <person name="Hashimoto T."/>
        </authorList>
    </citation>
    <scope>NUCLEOTIDE SEQUENCE</scope>
    <source>
        <strain evidence="1">NY0171</strain>
    </source>
</reference>
<gene>
    <name evidence="1" type="ORF">ADUPG1_004032</name>
</gene>
<evidence type="ECO:0000313" key="1">
    <source>
        <dbReference type="EMBL" id="GKT14385.1"/>
    </source>
</evidence>
<dbReference type="Proteomes" id="UP001057375">
    <property type="component" value="Unassembled WGS sequence"/>
</dbReference>
<dbReference type="EMBL" id="BQXS01005742">
    <property type="protein sequence ID" value="GKT14385.1"/>
    <property type="molecule type" value="Genomic_DNA"/>
</dbReference>
<evidence type="ECO:0000313" key="2">
    <source>
        <dbReference type="Proteomes" id="UP001057375"/>
    </source>
</evidence>